<comment type="caution">
    <text evidence="4">The sequence shown here is derived from an EMBL/GenBank/DDBJ whole genome shotgun (WGS) entry which is preliminary data.</text>
</comment>
<dbReference type="PANTHER" id="PTHR10161">
    <property type="entry name" value="TARTRATE-RESISTANT ACID PHOSPHATASE TYPE 5"/>
    <property type="match status" value="1"/>
</dbReference>
<name>A0ABV8LDH0_9NOCA</name>
<evidence type="ECO:0000313" key="4">
    <source>
        <dbReference type="EMBL" id="MFC4128367.1"/>
    </source>
</evidence>
<organism evidence="4 5">
    <name type="scientific">Nocardia rhizosphaerae</name>
    <dbReference type="NCBI Taxonomy" id="1691571"/>
    <lineage>
        <taxon>Bacteria</taxon>
        <taxon>Bacillati</taxon>
        <taxon>Actinomycetota</taxon>
        <taxon>Actinomycetes</taxon>
        <taxon>Mycobacteriales</taxon>
        <taxon>Nocardiaceae</taxon>
        <taxon>Nocardia</taxon>
    </lineage>
</organism>
<dbReference type="Proteomes" id="UP001595767">
    <property type="component" value="Unassembled WGS sequence"/>
</dbReference>
<dbReference type="SUPFAM" id="SSF56300">
    <property type="entry name" value="Metallo-dependent phosphatases"/>
    <property type="match status" value="1"/>
</dbReference>
<keyword evidence="1" id="KW-0732">Signal</keyword>
<gene>
    <name evidence="4" type="ORF">ACFOW8_25910</name>
</gene>
<accession>A0ABV8LDH0</accession>
<dbReference type="PROSITE" id="PS51318">
    <property type="entry name" value="TAT"/>
    <property type="match status" value="1"/>
</dbReference>
<evidence type="ECO:0000256" key="2">
    <source>
        <dbReference type="ARBA" id="ARBA00022801"/>
    </source>
</evidence>
<dbReference type="InterPro" id="IPR029052">
    <property type="entry name" value="Metallo-depent_PP-like"/>
</dbReference>
<dbReference type="Gene3D" id="3.60.21.10">
    <property type="match status" value="1"/>
</dbReference>
<dbReference type="InterPro" id="IPR004843">
    <property type="entry name" value="Calcineurin-like_PHP"/>
</dbReference>
<sequence length="361" mass="38399">MSHSTPGSNPAGIGRREMLAGAAGVIAGITLVGLTPAAAVPAQVPKFAPGTGRTARVLITGDAGTGTRTQWTVADAARAFHAREPFSMAVGLGDNIYESGPNGPDDVQFAAKFEDPNAGLDFPWAMVLGNHDTSGVFPGDGGWLARGNHEVEYHARSQRWWMPSRYYSVRVPEQNPVVEFFVLDVNPLAAYIPPLLDPYWAVDGPYMNEQRAWLDGALAASTAPWKIACTHHPYLSNGPHGDAGNYEGLPLEPLNGVHAKRFFEDHVLGKVSLLLSGHDHTLQVLEPTAASKGTRQIVSGAAGKTAKGQPAPPGRNAALYETQHELGFMVLDASAGTMRLRVVTVDPATGAGTEVFDRRLA</sequence>
<dbReference type="InterPro" id="IPR051558">
    <property type="entry name" value="Metallophosphoesterase_PAP"/>
</dbReference>
<dbReference type="Pfam" id="PF00149">
    <property type="entry name" value="Metallophos"/>
    <property type="match status" value="1"/>
</dbReference>
<keyword evidence="2" id="KW-0378">Hydrolase</keyword>
<evidence type="ECO:0000313" key="5">
    <source>
        <dbReference type="Proteomes" id="UP001595767"/>
    </source>
</evidence>
<evidence type="ECO:0000256" key="1">
    <source>
        <dbReference type="ARBA" id="ARBA00022729"/>
    </source>
</evidence>
<protein>
    <submittedName>
        <fullName evidence="4">Metallophosphoesterase</fullName>
    </submittedName>
</protein>
<dbReference type="EMBL" id="JBHSBA010000015">
    <property type="protein sequence ID" value="MFC4128367.1"/>
    <property type="molecule type" value="Genomic_DNA"/>
</dbReference>
<proteinExistence type="predicted"/>
<evidence type="ECO:0000259" key="3">
    <source>
        <dbReference type="Pfam" id="PF00149"/>
    </source>
</evidence>
<dbReference type="PANTHER" id="PTHR10161:SF14">
    <property type="entry name" value="TARTRATE-RESISTANT ACID PHOSPHATASE TYPE 5"/>
    <property type="match status" value="1"/>
</dbReference>
<dbReference type="RefSeq" id="WP_378554118.1">
    <property type="nucleotide sequence ID" value="NZ_JBHSBA010000015.1"/>
</dbReference>
<reference evidence="5" key="1">
    <citation type="journal article" date="2019" name="Int. J. Syst. Evol. Microbiol.">
        <title>The Global Catalogue of Microorganisms (GCM) 10K type strain sequencing project: providing services to taxonomists for standard genome sequencing and annotation.</title>
        <authorList>
            <consortium name="The Broad Institute Genomics Platform"/>
            <consortium name="The Broad Institute Genome Sequencing Center for Infectious Disease"/>
            <person name="Wu L."/>
            <person name="Ma J."/>
        </authorList>
    </citation>
    <scope>NUCLEOTIDE SEQUENCE [LARGE SCALE GENOMIC DNA]</scope>
    <source>
        <strain evidence="5">CGMCC 4.7204</strain>
    </source>
</reference>
<keyword evidence="5" id="KW-1185">Reference proteome</keyword>
<feature type="domain" description="Calcineurin-like phosphoesterase" evidence="3">
    <location>
        <begin position="56"/>
        <end position="281"/>
    </location>
</feature>
<dbReference type="InterPro" id="IPR006311">
    <property type="entry name" value="TAT_signal"/>
</dbReference>